<evidence type="ECO:0000313" key="11">
    <source>
        <dbReference type="Proteomes" id="UP000306145"/>
    </source>
</evidence>
<dbReference type="PANTHER" id="PTHR48090:SF1">
    <property type="entry name" value="PROPHAGE BACTOPRENOL GLUCOSYL TRANSFERASE HOMOLOG"/>
    <property type="match status" value="1"/>
</dbReference>
<dbReference type="CDD" id="cd04187">
    <property type="entry name" value="DPM1_like_bac"/>
    <property type="match status" value="1"/>
</dbReference>
<dbReference type="Pfam" id="PF00535">
    <property type="entry name" value="Glycos_transf_2"/>
    <property type="match status" value="1"/>
</dbReference>
<dbReference type="InterPro" id="IPR001173">
    <property type="entry name" value="Glyco_trans_2-like"/>
</dbReference>
<evidence type="ECO:0000256" key="7">
    <source>
        <dbReference type="ARBA" id="ARBA00023136"/>
    </source>
</evidence>
<accession>A0A5C4QMG7</accession>
<dbReference type="EMBL" id="VDFY01000187">
    <property type="protein sequence ID" value="TNH26357.1"/>
    <property type="molecule type" value="Genomic_DNA"/>
</dbReference>
<protein>
    <submittedName>
        <fullName evidence="10">Glycosyltransferase family 2 protein</fullName>
    </submittedName>
</protein>
<feature type="domain" description="Glycosyltransferase 2-like" evidence="9">
    <location>
        <begin position="1"/>
        <end position="160"/>
    </location>
</feature>
<keyword evidence="11" id="KW-1185">Reference proteome</keyword>
<proteinExistence type="inferred from homology"/>
<reference evidence="10 11" key="1">
    <citation type="submission" date="2019-06" db="EMBL/GenBank/DDBJ databases">
        <title>Micromonospora ordensis sp. nov., isolated from deep marine sediment.</title>
        <authorList>
            <person name="Veyisoglu A."/>
            <person name="Carro L."/>
            <person name="Klenk H.-P."/>
            <person name="Sahin N."/>
        </authorList>
    </citation>
    <scope>NUCLEOTIDE SEQUENCE [LARGE SCALE GENOMIC DNA]</scope>
    <source>
        <strain evidence="10 11">S2509</strain>
    </source>
</reference>
<name>A0A5C4QMG7_9ACTN</name>
<dbReference type="SUPFAM" id="SSF53448">
    <property type="entry name" value="Nucleotide-diphospho-sugar transferases"/>
    <property type="match status" value="1"/>
</dbReference>
<evidence type="ECO:0000256" key="6">
    <source>
        <dbReference type="ARBA" id="ARBA00022989"/>
    </source>
</evidence>
<dbReference type="GO" id="GO:0016757">
    <property type="term" value="F:glycosyltransferase activity"/>
    <property type="evidence" value="ECO:0007669"/>
    <property type="project" value="UniProtKB-KW"/>
</dbReference>
<feature type="transmembrane region" description="Helical" evidence="8">
    <location>
        <begin position="257"/>
        <end position="278"/>
    </location>
</feature>
<dbReference type="InterPro" id="IPR029044">
    <property type="entry name" value="Nucleotide-diphossugar_trans"/>
</dbReference>
<evidence type="ECO:0000256" key="4">
    <source>
        <dbReference type="ARBA" id="ARBA00022679"/>
    </source>
</evidence>
<dbReference type="Gene3D" id="3.90.550.10">
    <property type="entry name" value="Spore Coat Polysaccharide Biosynthesis Protein SpsA, Chain A"/>
    <property type="match status" value="1"/>
</dbReference>
<gene>
    <name evidence="10" type="ORF">FHG89_21035</name>
</gene>
<comment type="subcellular location">
    <subcellularLocation>
        <location evidence="1">Membrane</location>
        <topology evidence="1">Multi-pass membrane protein</topology>
    </subcellularLocation>
</comment>
<evidence type="ECO:0000256" key="2">
    <source>
        <dbReference type="ARBA" id="ARBA00006739"/>
    </source>
</evidence>
<sequence length="316" mass="34457">MYNEAAVIPALIARLRPVLDALDVDYEVVAVDDGSRDDTVAVLLTHARSWPQLRLVQLRRNSGHQAALTAGLYRARGQWVVSLDADLQDPPETVAEMLRVARAQGVDVVYGVRADRSSDTVFKRRTAQLYYRLMRRLVGAEVPAQAGDFRLVSREVIETLRQLPERTPVYRLLVPALGFASAEVRYVRETRAAGETKYPLPRMIALAWDSVANFSAAPLRLATWLGAISFLACLGLIGFGIVAYLRGLTIPGWTSTFVAVLLLGGVQLVCLGLLGEYVGRIYATVQGRPTYHVGADSAETELASPIAVTPVGSVRG</sequence>
<comment type="similarity">
    <text evidence="2">Belongs to the glycosyltransferase 2 family.</text>
</comment>
<comment type="caution">
    <text evidence="10">The sequence shown here is derived from an EMBL/GenBank/DDBJ whole genome shotgun (WGS) entry which is preliminary data.</text>
</comment>
<keyword evidence="4 10" id="KW-0808">Transferase</keyword>
<dbReference type="Proteomes" id="UP000306145">
    <property type="component" value="Unassembled WGS sequence"/>
</dbReference>
<evidence type="ECO:0000256" key="5">
    <source>
        <dbReference type="ARBA" id="ARBA00022692"/>
    </source>
</evidence>
<keyword evidence="3" id="KW-0328">Glycosyltransferase</keyword>
<feature type="transmembrane region" description="Helical" evidence="8">
    <location>
        <begin position="221"/>
        <end position="245"/>
    </location>
</feature>
<organism evidence="10 11">
    <name type="scientific">Micromonospora orduensis</name>
    <dbReference type="NCBI Taxonomy" id="1420891"/>
    <lineage>
        <taxon>Bacteria</taxon>
        <taxon>Bacillati</taxon>
        <taxon>Actinomycetota</taxon>
        <taxon>Actinomycetes</taxon>
        <taxon>Micromonosporales</taxon>
        <taxon>Micromonosporaceae</taxon>
        <taxon>Micromonospora</taxon>
    </lineage>
</organism>
<keyword evidence="7 8" id="KW-0472">Membrane</keyword>
<dbReference type="GO" id="GO:0005886">
    <property type="term" value="C:plasma membrane"/>
    <property type="evidence" value="ECO:0007669"/>
    <property type="project" value="TreeGrafter"/>
</dbReference>
<evidence type="ECO:0000313" key="10">
    <source>
        <dbReference type="EMBL" id="TNH26357.1"/>
    </source>
</evidence>
<keyword evidence="5 8" id="KW-0812">Transmembrane</keyword>
<evidence type="ECO:0000259" key="9">
    <source>
        <dbReference type="Pfam" id="PF00535"/>
    </source>
</evidence>
<dbReference type="OrthoDB" id="9811884at2"/>
<dbReference type="PANTHER" id="PTHR48090">
    <property type="entry name" value="UNDECAPRENYL-PHOSPHATE 4-DEOXY-4-FORMAMIDO-L-ARABINOSE TRANSFERASE-RELATED"/>
    <property type="match status" value="1"/>
</dbReference>
<evidence type="ECO:0000256" key="1">
    <source>
        <dbReference type="ARBA" id="ARBA00004141"/>
    </source>
</evidence>
<keyword evidence="6 8" id="KW-1133">Transmembrane helix</keyword>
<evidence type="ECO:0000256" key="8">
    <source>
        <dbReference type="SAM" id="Phobius"/>
    </source>
</evidence>
<dbReference type="AlphaFoldDB" id="A0A5C4QMG7"/>
<evidence type="ECO:0000256" key="3">
    <source>
        <dbReference type="ARBA" id="ARBA00022676"/>
    </source>
</evidence>
<dbReference type="InterPro" id="IPR050256">
    <property type="entry name" value="Glycosyltransferase_2"/>
</dbReference>